<dbReference type="Proteomes" id="UP001519343">
    <property type="component" value="Unassembled WGS sequence"/>
</dbReference>
<organism evidence="1 2">
    <name type="scientific">Ammoniphilus resinae</name>
    <dbReference type="NCBI Taxonomy" id="861532"/>
    <lineage>
        <taxon>Bacteria</taxon>
        <taxon>Bacillati</taxon>
        <taxon>Bacillota</taxon>
        <taxon>Bacilli</taxon>
        <taxon>Bacillales</taxon>
        <taxon>Paenibacillaceae</taxon>
        <taxon>Aneurinibacillus group</taxon>
        <taxon>Ammoniphilus</taxon>
    </lineage>
</organism>
<gene>
    <name evidence="1" type="ORF">J2Z37_004304</name>
</gene>
<keyword evidence="2" id="KW-1185">Reference proteome</keyword>
<protein>
    <submittedName>
        <fullName evidence="1">Uncharacterized protein</fullName>
    </submittedName>
</protein>
<proteinExistence type="predicted"/>
<name>A0ABS4GVJ0_9BACL</name>
<dbReference type="RefSeq" id="WP_209812291.1">
    <property type="nucleotide sequence ID" value="NZ_JAGGKT010000019.1"/>
</dbReference>
<dbReference type="EMBL" id="JAGGKT010000019">
    <property type="protein sequence ID" value="MBP1934284.1"/>
    <property type="molecule type" value="Genomic_DNA"/>
</dbReference>
<comment type="caution">
    <text evidence="1">The sequence shown here is derived from an EMBL/GenBank/DDBJ whole genome shotgun (WGS) entry which is preliminary data.</text>
</comment>
<evidence type="ECO:0000313" key="1">
    <source>
        <dbReference type="EMBL" id="MBP1934284.1"/>
    </source>
</evidence>
<evidence type="ECO:0000313" key="2">
    <source>
        <dbReference type="Proteomes" id="UP001519343"/>
    </source>
</evidence>
<reference evidence="1 2" key="1">
    <citation type="submission" date="2021-03" db="EMBL/GenBank/DDBJ databases">
        <title>Genomic Encyclopedia of Type Strains, Phase IV (KMG-IV): sequencing the most valuable type-strain genomes for metagenomic binning, comparative biology and taxonomic classification.</title>
        <authorList>
            <person name="Goeker M."/>
        </authorList>
    </citation>
    <scope>NUCLEOTIDE SEQUENCE [LARGE SCALE GENOMIC DNA]</scope>
    <source>
        <strain evidence="1 2">DSM 24738</strain>
    </source>
</reference>
<sequence length="104" mass="12212">MNSNPNIHPQCREAINRLMKMKDPKFPDFVDLKTYGNDVYSSMGWDQLQRFINEKTVVVVEQFEDEANILSALRWVARGLPVSLAIRKVRADHSLYRYKTPNRE</sequence>
<accession>A0ABS4GVJ0</accession>